<dbReference type="AlphaFoldDB" id="A0A1I0PRF3"/>
<name>A0A1I0PRF3_9BACT</name>
<evidence type="ECO:0000313" key="2">
    <source>
        <dbReference type="Proteomes" id="UP000199310"/>
    </source>
</evidence>
<organism evidence="1 2">
    <name type="scientific">Chitinophaga arvensicola</name>
    <dbReference type="NCBI Taxonomy" id="29529"/>
    <lineage>
        <taxon>Bacteria</taxon>
        <taxon>Pseudomonadati</taxon>
        <taxon>Bacteroidota</taxon>
        <taxon>Chitinophagia</taxon>
        <taxon>Chitinophagales</taxon>
        <taxon>Chitinophagaceae</taxon>
        <taxon>Chitinophaga</taxon>
    </lineage>
</organism>
<dbReference type="Proteomes" id="UP000199310">
    <property type="component" value="Unassembled WGS sequence"/>
</dbReference>
<accession>A0A1I0PRF3</accession>
<reference evidence="2" key="1">
    <citation type="submission" date="2016-10" db="EMBL/GenBank/DDBJ databases">
        <authorList>
            <person name="Varghese N."/>
            <person name="Submissions S."/>
        </authorList>
    </citation>
    <scope>NUCLEOTIDE SEQUENCE [LARGE SCALE GENOMIC DNA]</scope>
    <source>
        <strain evidence="2">DSM 3695</strain>
    </source>
</reference>
<keyword evidence="2" id="KW-1185">Reference proteome</keyword>
<evidence type="ECO:0000313" key="1">
    <source>
        <dbReference type="EMBL" id="SEW16967.1"/>
    </source>
</evidence>
<proteinExistence type="predicted"/>
<gene>
    <name evidence="1" type="ORF">SAMN04488122_0931</name>
</gene>
<dbReference type="EMBL" id="FOJG01000001">
    <property type="protein sequence ID" value="SEW16967.1"/>
    <property type="molecule type" value="Genomic_DNA"/>
</dbReference>
<protein>
    <submittedName>
        <fullName evidence="1">Uncharacterized protein</fullName>
    </submittedName>
</protein>
<sequence length="157" mass="18853">MAKAMFLMSDEWRKFYNQKYYLWNRYDENYSDLNILKFLKNIPIKVCGFNLSVESQFDLVRYCQCDLGNKNGLKYYLQVVPETGKMVIGISPVDNMDLEVQRYVRKHECFKGKSIRLKYRIPKVSSSNKRPRIVLANPITHKDDKRKILNYLRPRWL</sequence>